<sequence length="265" mass="29341">MSKIIQLTTRALLSVRGPDAVGLMQGLVTNDIRRLKEAKLMAAFLLNTKGRIVEDLLIYNHDEGLLVECSSKHRGELKQILEKYKMRKQAEITESEDAIFYSSAPTNLPDPRTAGLGFRLIGKHTANAPIEEYTNFRFSVGVAEGKEELDDMLPFQANGDILQYVSLDKGCYIGQELTARTAHTGVIRRRIIPFTCDEKLAPSGEVLDDEGRKVGATVASTNGAGLALLQLNSTGRTLSVDKHPIVPHRPAWMPEKYYATNSEKK</sequence>
<dbReference type="SUPFAM" id="SSF103025">
    <property type="entry name" value="Folate-binding domain"/>
    <property type="match status" value="1"/>
</dbReference>
<keyword evidence="3" id="KW-0496">Mitochondrion</keyword>
<dbReference type="Gene3D" id="3.30.1360.120">
    <property type="entry name" value="Probable tRNA modification gtpase trme, domain 1"/>
    <property type="match status" value="2"/>
</dbReference>
<keyword evidence="2" id="KW-0809">Transit peptide</keyword>
<feature type="domain" description="CAF17 C-terminal" evidence="5">
    <location>
        <begin position="188"/>
        <end position="254"/>
    </location>
</feature>
<evidence type="ECO:0000256" key="1">
    <source>
        <dbReference type="ARBA" id="ARBA00004173"/>
    </source>
</evidence>
<evidence type="ECO:0000259" key="5">
    <source>
        <dbReference type="Pfam" id="PF25455"/>
    </source>
</evidence>
<evidence type="ECO:0000313" key="6">
    <source>
        <dbReference type="Proteomes" id="UP000887575"/>
    </source>
</evidence>
<dbReference type="WBParaSite" id="MBELARI_LOCUS21715">
    <property type="protein sequence ID" value="MBELARI_LOCUS21715"/>
    <property type="gene ID" value="MBELARI_LOCUS21715"/>
</dbReference>
<keyword evidence="6" id="KW-1185">Reference proteome</keyword>
<evidence type="ECO:0000313" key="7">
    <source>
        <dbReference type="WBParaSite" id="MBELARI_LOCUS21715"/>
    </source>
</evidence>
<dbReference type="InterPro" id="IPR017703">
    <property type="entry name" value="YgfZ/GCV_T_CS"/>
</dbReference>
<dbReference type="Proteomes" id="UP000887575">
    <property type="component" value="Unassembled WGS sequence"/>
</dbReference>
<dbReference type="AlphaFoldDB" id="A0AAF3F574"/>
<dbReference type="InterPro" id="IPR045179">
    <property type="entry name" value="YgfZ/GcvT"/>
</dbReference>
<dbReference type="Pfam" id="PF25455">
    <property type="entry name" value="Beta-barrel_CAF17_C"/>
    <property type="match status" value="1"/>
</dbReference>
<dbReference type="InterPro" id="IPR006222">
    <property type="entry name" value="GCVT_N"/>
</dbReference>
<organism evidence="6 7">
    <name type="scientific">Mesorhabditis belari</name>
    <dbReference type="NCBI Taxonomy" id="2138241"/>
    <lineage>
        <taxon>Eukaryota</taxon>
        <taxon>Metazoa</taxon>
        <taxon>Ecdysozoa</taxon>
        <taxon>Nematoda</taxon>
        <taxon>Chromadorea</taxon>
        <taxon>Rhabditida</taxon>
        <taxon>Rhabditina</taxon>
        <taxon>Rhabditomorpha</taxon>
        <taxon>Rhabditoidea</taxon>
        <taxon>Rhabditidae</taxon>
        <taxon>Mesorhabditinae</taxon>
        <taxon>Mesorhabditis</taxon>
    </lineage>
</organism>
<comment type="subcellular location">
    <subcellularLocation>
        <location evidence="1">Mitochondrion</location>
    </subcellularLocation>
</comment>
<reference evidence="7" key="1">
    <citation type="submission" date="2024-02" db="UniProtKB">
        <authorList>
            <consortium name="WormBaseParasite"/>
        </authorList>
    </citation>
    <scope>IDENTIFICATION</scope>
</reference>
<dbReference type="GO" id="GO:0005759">
    <property type="term" value="C:mitochondrial matrix"/>
    <property type="evidence" value="ECO:0007669"/>
    <property type="project" value="TreeGrafter"/>
</dbReference>
<evidence type="ECO:0000256" key="3">
    <source>
        <dbReference type="ARBA" id="ARBA00023128"/>
    </source>
</evidence>
<dbReference type="GO" id="GO:0016226">
    <property type="term" value="P:iron-sulfur cluster assembly"/>
    <property type="evidence" value="ECO:0007669"/>
    <property type="project" value="TreeGrafter"/>
</dbReference>
<accession>A0AAF3F574</accession>
<name>A0AAF3F574_9BILA</name>
<dbReference type="PANTHER" id="PTHR22602">
    <property type="entry name" value="TRANSFERASE CAF17, MITOCHONDRIAL-RELATED"/>
    <property type="match status" value="1"/>
</dbReference>
<evidence type="ECO:0000259" key="4">
    <source>
        <dbReference type="Pfam" id="PF01571"/>
    </source>
</evidence>
<dbReference type="NCBIfam" id="TIGR03317">
    <property type="entry name" value="ygfZ_signature"/>
    <property type="match status" value="1"/>
</dbReference>
<dbReference type="PANTHER" id="PTHR22602:SF0">
    <property type="entry name" value="TRANSFERASE CAF17, MITOCHONDRIAL-RELATED"/>
    <property type="match status" value="1"/>
</dbReference>
<protein>
    <submittedName>
        <fullName evidence="7">Aminomethyltransferase folate-binding domain-containing protein</fullName>
    </submittedName>
</protein>
<dbReference type="Pfam" id="PF01571">
    <property type="entry name" value="GCV_T"/>
    <property type="match status" value="1"/>
</dbReference>
<evidence type="ECO:0000256" key="2">
    <source>
        <dbReference type="ARBA" id="ARBA00022946"/>
    </source>
</evidence>
<dbReference type="InterPro" id="IPR057460">
    <property type="entry name" value="CAF17_C"/>
</dbReference>
<proteinExistence type="predicted"/>
<dbReference type="InterPro" id="IPR027266">
    <property type="entry name" value="TrmE/GcvT-like"/>
</dbReference>
<dbReference type="PIRSF" id="PIRSF006487">
    <property type="entry name" value="GcvT"/>
    <property type="match status" value="1"/>
</dbReference>
<feature type="domain" description="GCVT N-terminal" evidence="4">
    <location>
        <begin position="7"/>
        <end position="96"/>
    </location>
</feature>